<accession>A0A9K3DUU9</accession>
<name>A0A9K3DUU9_HELAN</name>
<gene>
    <name evidence="5" type="ORF">HanXRQr2_Chr16g0769871</name>
</gene>
<dbReference type="InterPro" id="IPR038765">
    <property type="entry name" value="Papain-like_cys_pep_sf"/>
</dbReference>
<dbReference type="Proteomes" id="UP000215914">
    <property type="component" value="Unassembled WGS sequence"/>
</dbReference>
<evidence type="ECO:0000256" key="3">
    <source>
        <dbReference type="ARBA" id="ARBA00022801"/>
    </source>
</evidence>
<evidence type="ECO:0000259" key="4">
    <source>
        <dbReference type="Pfam" id="PF02902"/>
    </source>
</evidence>
<reference evidence="5" key="2">
    <citation type="submission" date="2020-06" db="EMBL/GenBank/DDBJ databases">
        <title>Helianthus annuus Genome sequencing and assembly Release 2.</title>
        <authorList>
            <person name="Gouzy J."/>
            <person name="Langlade N."/>
            <person name="Munos S."/>
        </authorList>
    </citation>
    <scope>NUCLEOTIDE SEQUENCE</scope>
    <source>
        <tissue evidence="5">Leaves</tissue>
    </source>
</reference>
<evidence type="ECO:0000256" key="2">
    <source>
        <dbReference type="ARBA" id="ARBA00022670"/>
    </source>
</evidence>
<dbReference type="EMBL" id="MNCJ02000331">
    <property type="protein sequence ID" value="KAF5761849.1"/>
    <property type="molecule type" value="Genomic_DNA"/>
</dbReference>
<dbReference type="Gene3D" id="3.40.395.10">
    <property type="entry name" value="Adenoviral Proteinase, Chain A"/>
    <property type="match status" value="1"/>
</dbReference>
<keyword evidence="6" id="KW-1185">Reference proteome</keyword>
<protein>
    <submittedName>
        <fullName evidence="5">Ulp1 protease family catalytic domain, papain-like cysteine peptidase superfamily</fullName>
    </submittedName>
</protein>
<reference evidence="5" key="1">
    <citation type="journal article" date="2017" name="Nature">
        <title>The sunflower genome provides insights into oil metabolism, flowering and Asterid evolution.</title>
        <authorList>
            <person name="Badouin H."/>
            <person name="Gouzy J."/>
            <person name="Grassa C.J."/>
            <person name="Murat F."/>
            <person name="Staton S.E."/>
            <person name="Cottret L."/>
            <person name="Lelandais-Briere C."/>
            <person name="Owens G.L."/>
            <person name="Carrere S."/>
            <person name="Mayjonade B."/>
            <person name="Legrand L."/>
            <person name="Gill N."/>
            <person name="Kane N.C."/>
            <person name="Bowers J.E."/>
            <person name="Hubner S."/>
            <person name="Bellec A."/>
            <person name="Berard A."/>
            <person name="Berges H."/>
            <person name="Blanchet N."/>
            <person name="Boniface M.C."/>
            <person name="Brunel D."/>
            <person name="Catrice O."/>
            <person name="Chaidir N."/>
            <person name="Claudel C."/>
            <person name="Donnadieu C."/>
            <person name="Faraut T."/>
            <person name="Fievet G."/>
            <person name="Helmstetter N."/>
            <person name="King M."/>
            <person name="Knapp S.J."/>
            <person name="Lai Z."/>
            <person name="Le Paslier M.C."/>
            <person name="Lippi Y."/>
            <person name="Lorenzon L."/>
            <person name="Mandel J.R."/>
            <person name="Marage G."/>
            <person name="Marchand G."/>
            <person name="Marquand E."/>
            <person name="Bret-Mestries E."/>
            <person name="Morien E."/>
            <person name="Nambeesan S."/>
            <person name="Nguyen T."/>
            <person name="Pegot-Espagnet P."/>
            <person name="Pouilly N."/>
            <person name="Raftis F."/>
            <person name="Sallet E."/>
            <person name="Schiex T."/>
            <person name="Thomas J."/>
            <person name="Vandecasteele C."/>
            <person name="Vares D."/>
            <person name="Vear F."/>
            <person name="Vautrin S."/>
            <person name="Crespi M."/>
            <person name="Mangin B."/>
            <person name="Burke J.M."/>
            <person name="Salse J."/>
            <person name="Munos S."/>
            <person name="Vincourt P."/>
            <person name="Rieseberg L.H."/>
            <person name="Langlade N.B."/>
        </authorList>
    </citation>
    <scope>NUCLEOTIDE SEQUENCE</scope>
    <source>
        <tissue evidence="5">Leaves</tissue>
    </source>
</reference>
<keyword evidence="2 5" id="KW-0645">Protease</keyword>
<proteinExistence type="inferred from homology"/>
<comment type="similarity">
    <text evidence="1">Belongs to the peptidase C48 family.</text>
</comment>
<dbReference type="InterPro" id="IPR003653">
    <property type="entry name" value="Peptidase_C48_C"/>
</dbReference>
<evidence type="ECO:0000313" key="5">
    <source>
        <dbReference type="EMBL" id="KAF5761849.1"/>
    </source>
</evidence>
<organism evidence="5 6">
    <name type="scientific">Helianthus annuus</name>
    <name type="common">Common sunflower</name>
    <dbReference type="NCBI Taxonomy" id="4232"/>
    <lineage>
        <taxon>Eukaryota</taxon>
        <taxon>Viridiplantae</taxon>
        <taxon>Streptophyta</taxon>
        <taxon>Embryophyta</taxon>
        <taxon>Tracheophyta</taxon>
        <taxon>Spermatophyta</taxon>
        <taxon>Magnoliopsida</taxon>
        <taxon>eudicotyledons</taxon>
        <taxon>Gunneridae</taxon>
        <taxon>Pentapetalae</taxon>
        <taxon>asterids</taxon>
        <taxon>campanulids</taxon>
        <taxon>Asterales</taxon>
        <taxon>Asteraceae</taxon>
        <taxon>Asteroideae</taxon>
        <taxon>Heliantheae alliance</taxon>
        <taxon>Heliantheae</taxon>
        <taxon>Helianthus</taxon>
    </lineage>
</organism>
<sequence length="93" mass="10813">MIDSLLNCSSLDKDRTEIICHINFAFDLWLRMNDYYEEKQWSLSFPFKVVYPDNVPQQCGALGDCGVWVCIFIGRLIKNQTVNVKTPPKLHCK</sequence>
<dbReference type="AlphaFoldDB" id="A0A9K3DUU9"/>
<feature type="domain" description="Ubiquitin-like protease family profile" evidence="4">
    <location>
        <begin position="35"/>
        <end position="83"/>
    </location>
</feature>
<keyword evidence="3" id="KW-0378">Hydrolase</keyword>
<comment type="caution">
    <text evidence="5">The sequence shown here is derived from an EMBL/GenBank/DDBJ whole genome shotgun (WGS) entry which is preliminary data.</text>
</comment>
<dbReference type="Gramene" id="mRNA:HanXRQr2_Chr16g0769871">
    <property type="protein sequence ID" value="mRNA:HanXRQr2_Chr16g0769871"/>
    <property type="gene ID" value="HanXRQr2_Chr16g0769871"/>
</dbReference>
<dbReference type="Pfam" id="PF02902">
    <property type="entry name" value="Peptidase_C48"/>
    <property type="match status" value="1"/>
</dbReference>
<dbReference type="GO" id="GO:0006508">
    <property type="term" value="P:proteolysis"/>
    <property type="evidence" value="ECO:0007669"/>
    <property type="project" value="UniProtKB-KW"/>
</dbReference>
<evidence type="ECO:0000256" key="1">
    <source>
        <dbReference type="ARBA" id="ARBA00005234"/>
    </source>
</evidence>
<dbReference type="GO" id="GO:0008234">
    <property type="term" value="F:cysteine-type peptidase activity"/>
    <property type="evidence" value="ECO:0007669"/>
    <property type="project" value="InterPro"/>
</dbReference>
<dbReference type="SUPFAM" id="SSF54001">
    <property type="entry name" value="Cysteine proteinases"/>
    <property type="match status" value="1"/>
</dbReference>
<evidence type="ECO:0000313" key="6">
    <source>
        <dbReference type="Proteomes" id="UP000215914"/>
    </source>
</evidence>